<keyword evidence="7" id="KW-1185">Reference proteome</keyword>
<dbReference type="InterPro" id="IPR001828">
    <property type="entry name" value="ANF_lig-bd_rcpt"/>
</dbReference>
<evidence type="ECO:0000256" key="3">
    <source>
        <dbReference type="ARBA" id="ARBA00022989"/>
    </source>
</evidence>
<protein>
    <recommendedName>
        <fullName evidence="5">Receptor ligand binding region domain-containing protein</fullName>
    </recommendedName>
</protein>
<keyword evidence="4" id="KW-0472">Membrane</keyword>
<gene>
    <name evidence="6" type="ORF">M8C21_010277</name>
</gene>
<dbReference type="Pfam" id="PF01094">
    <property type="entry name" value="ANF_receptor"/>
    <property type="match status" value="1"/>
</dbReference>
<reference evidence="6" key="1">
    <citation type="submission" date="2022-06" db="EMBL/GenBank/DDBJ databases">
        <title>Uncovering the hologenomic basis of an extraordinary plant invasion.</title>
        <authorList>
            <person name="Bieker V.C."/>
            <person name="Martin M.D."/>
            <person name="Gilbert T."/>
            <person name="Hodgins K."/>
            <person name="Battlay P."/>
            <person name="Petersen B."/>
            <person name="Wilson J."/>
        </authorList>
    </citation>
    <scope>NUCLEOTIDE SEQUENCE</scope>
    <source>
        <strain evidence="6">AA19_3_7</strain>
        <tissue evidence="6">Leaf</tissue>
    </source>
</reference>
<dbReference type="Gene3D" id="3.40.50.2300">
    <property type="match status" value="1"/>
</dbReference>
<evidence type="ECO:0000256" key="4">
    <source>
        <dbReference type="ARBA" id="ARBA00023136"/>
    </source>
</evidence>
<evidence type="ECO:0000259" key="5">
    <source>
        <dbReference type="Pfam" id="PF01094"/>
    </source>
</evidence>
<feature type="non-terminal residue" evidence="6">
    <location>
        <position position="1"/>
    </location>
</feature>
<comment type="caution">
    <text evidence="6">The sequence shown here is derived from an EMBL/GenBank/DDBJ whole genome shotgun (WGS) entry which is preliminary data.</text>
</comment>
<keyword evidence="3" id="KW-1133">Transmembrane helix</keyword>
<name>A0AAD5GFH1_AMBAR</name>
<dbReference type="GO" id="GO:0016020">
    <property type="term" value="C:membrane"/>
    <property type="evidence" value="ECO:0007669"/>
    <property type="project" value="UniProtKB-SubCell"/>
</dbReference>
<keyword evidence="2" id="KW-0812">Transmembrane</keyword>
<evidence type="ECO:0000313" key="7">
    <source>
        <dbReference type="Proteomes" id="UP001206925"/>
    </source>
</evidence>
<comment type="subcellular location">
    <subcellularLocation>
        <location evidence="1">Membrane</location>
    </subcellularLocation>
</comment>
<evidence type="ECO:0000256" key="2">
    <source>
        <dbReference type="ARBA" id="ARBA00022692"/>
    </source>
</evidence>
<evidence type="ECO:0000313" key="6">
    <source>
        <dbReference type="EMBL" id="KAI7738446.1"/>
    </source>
</evidence>
<evidence type="ECO:0000256" key="1">
    <source>
        <dbReference type="ARBA" id="ARBA00004370"/>
    </source>
</evidence>
<proteinExistence type="predicted"/>
<dbReference type="Proteomes" id="UP001206925">
    <property type="component" value="Unassembled WGS sequence"/>
</dbReference>
<dbReference type="InterPro" id="IPR015683">
    <property type="entry name" value="Ionotropic_Glu_rcpt"/>
</dbReference>
<dbReference type="EMBL" id="JAMZMK010008812">
    <property type="protein sequence ID" value="KAI7738446.1"/>
    <property type="molecule type" value="Genomic_DNA"/>
</dbReference>
<organism evidence="6 7">
    <name type="scientific">Ambrosia artemisiifolia</name>
    <name type="common">Common ragweed</name>
    <dbReference type="NCBI Taxonomy" id="4212"/>
    <lineage>
        <taxon>Eukaryota</taxon>
        <taxon>Viridiplantae</taxon>
        <taxon>Streptophyta</taxon>
        <taxon>Embryophyta</taxon>
        <taxon>Tracheophyta</taxon>
        <taxon>Spermatophyta</taxon>
        <taxon>Magnoliopsida</taxon>
        <taxon>eudicotyledons</taxon>
        <taxon>Gunneridae</taxon>
        <taxon>Pentapetalae</taxon>
        <taxon>asterids</taxon>
        <taxon>campanulids</taxon>
        <taxon>Asterales</taxon>
        <taxon>Asteraceae</taxon>
        <taxon>Asteroideae</taxon>
        <taxon>Heliantheae alliance</taxon>
        <taxon>Heliantheae</taxon>
        <taxon>Ambrosia</taxon>
    </lineage>
</organism>
<accession>A0AAD5GFH1</accession>
<feature type="domain" description="Receptor ligand binding region" evidence="5">
    <location>
        <begin position="11"/>
        <end position="140"/>
    </location>
</feature>
<dbReference type="SUPFAM" id="SSF53822">
    <property type="entry name" value="Periplasmic binding protein-like I"/>
    <property type="match status" value="1"/>
</dbReference>
<dbReference type="PANTHER" id="PTHR34836:SF6">
    <property type="entry name" value="PERIPLASMIC BINDING PROTEIN-LIKE I"/>
    <property type="match status" value="1"/>
</dbReference>
<dbReference type="PANTHER" id="PTHR34836">
    <property type="entry name" value="OS06G0188250 PROTEIN"/>
    <property type="match status" value="1"/>
</dbReference>
<dbReference type="AlphaFoldDB" id="A0AAD5GFH1"/>
<dbReference type="InterPro" id="IPR028082">
    <property type="entry name" value="Peripla_BP_I"/>
</dbReference>
<sequence>MGSGFGKVIYRSITMALSDFYKANPHYITRIVFNTRNTKGQPLIALSAVADFLENTKVQAILGLDTTVEKRLLDVVEEKANVPILTFSRSLFTYQNPYFVQIVQDETPQFKAIASMIELFELKNVILIHEDTEDGREMASYIIIAF</sequence>